<organism evidence="1 2">
    <name type="scientific">Duffyella gerundensis</name>
    <dbReference type="NCBI Taxonomy" id="1619313"/>
    <lineage>
        <taxon>Bacteria</taxon>
        <taxon>Pseudomonadati</taxon>
        <taxon>Pseudomonadota</taxon>
        <taxon>Gammaproteobacteria</taxon>
        <taxon>Enterobacterales</taxon>
        <taxon>Erwiniaceae</taxon>
        <taxon>Duffyella</taxon>
    </lineage>
</organism>
<proteinExistence type="predicted"/>
<evidence type="ECO:0000313" key="2">
    <source>
        <dbReference type="Proteomes" id="UP000059419"/>
    </source>
</evidence>
<accession>A0A0U5GMS1</accession>
<gene>
    <name evidence="1" type="ORF">EM595_1896</name>
</gene>
<reference evidence="2" key="1">
    <citation type="submission" date="2015-11" db="EMBL/GenBank/DDBJ databases">
        <authorList>
            <person name="Blom J."/>
        </authorList>
    </citation>
    <scope>NUCLEOTIDE SEQUENCE [LARGE SCALE GENOMIC DNA]</scope>
</reference>
<sequence length="36" mass="3935">MLASRGNYFIGATRQPAIRIAVSLTFCQTDSRKSAC</sequence>
<dbReference type="EMBL" id="LN907827">
    <property type="protein sequence ID" value="CUU24130.1"/>
    <property type="molecule type" value="Genomic_DNA"/>
</dbReference>
<dbReference type="PATRIC" id="fig|1619313.3.peg.1969"/>
<dbReference type="Proteomes" id="UP000059419">
    <property type="component" value="Chromosome 1"/>
</dbReference>
<protein>
    <submittedName>
        <fullName evidence="1">Uncharacterized protein</fullName>
    </submittedName>
</protein>
<dbReference type="STRING" id="1619313.EM595_1896"/>
<evidence type="ECO:0000313" key="1">
    <source>
        <dbReference type="EMBL" id="CUU24130.1"/>
    </source>
</evidence>
<name>A0A0U5GMS1_9GAMM</name>
<dbReference type="KEGG" id="ege:EM595_1896"/>
<keyword evidence="2" id="KW-1185">Reference proteome</keyword>
<dbReference type="AlphaFoldDB" id="A0A0U5GMS1"/>